<accession>A0A835XIQ4</accession>
<reference evidence="3" key="1">
    <citation type="journal article" date="2020" name="bioRxiv">
        <title>Comparative genomics of Chlamydomonas.</title>
        <authorList>
            <person name="Craig R.J."/>
            <person name="Hasan A.R."/>
            <person name="Ness R.W."/>
            <person name="Keightley P.D."/>
        </authorList>
    </citation>
    <scope>NUCLEOTIDE SEQUENCE</scope>
    <source>
        <strain evidence="3">CCAP 11/70</strain>
    </source>
</reference>
<sequence length="134" mass="15323">MKEIAANPHAEVAWYFTETREQFRLAGKLDIVDASSHNEELNKTRQGQWSYMSDALRQQFTWPEPGQPVATDPEAWTRPAPSKEEIPDEFVLLVLNVEEVEYLLLGDPHRKVHYIRNAAGREGAPEWAEAPVNP</sequence>
<dbReference type="InterPro" id="IPR024624">
    <property type="entry name" value="Pyridox_Oxase_Alr4036_FMN-bd"/>
</dbReference>
<name>A0A835XIQ4_9CHLO</name>
<dbReference type="GO" id="GO:0010181">
    <property type="term" value="F:FMN binding"/>
    <property type="evidence" value="ECO:0007669"/>
    <property type="project" value="InterPro"/>
</dbReference>
<feature type="region of interest" description="Disordered" evidence="1">
    <location>
        <begin position="62"/>
        <end position="81"/>
    </location>
</feature>
<evidence type="ECO:0000256" key="1">
    <source>
        <dbReference type="SAM" id="MobiDB-lite"/>
    </source>
</evidence>
<protein>
    <recommendedName>
        <fullName evidence="2">Pyridoxamine 5'-phosphate oxidase Alr4036 family FMN-binding domain-containing protein</fullName>
    </recommendedName>
</protein>
<dbReference type="EMBL" id="JAEHOE010000129">
    <property type="protein sequence ID" value="KAG2485447.1"/>
    <property type="molecule type" value="Genomic_DNA"/>
</dbReference>
<organism evidence="3 4">
    <name type="scientific">Edaphochlamys debaryana</name>
    <dbReference type="NCBI Taxonomy" id="47281"/>
    <lineage>
        <taxon>Eukaryota</taxon>
        <taxon>Viridiplantae</taxon>
        <taxon>Chlorophyta</taxon>
        <taxon>core chlorophytes</taxon>
        <taxon>Chlorophyceae</taxon>
        <taxon>CS clade</taxon>
        <taxon>Chlamydomonadales</taxon>
        <taxon>Chlamydomonadales incertae sedis</taxon>
        <taxon>Edaphochlamys</taxon>
    </lineage>
</organism>
<gene>
    <name evidence="3" type="ORF">HYH03_015825</name>
</gene>
<proteinExistence type="predicted"/>
<dbReference type="InterPro" id="IPR012349">
    <property type="entry name" value="Split_barrel_FMN-bd"/>
</dbReference>
<dbReference type="PANTHER" id="PTHR28243:SF1">
    <property type="entry name" value="PYRIDOXAMINE 5'-PHOSPHATE OXIDASE ALR4036 FAMILY FMN-BINDING DOMAIN-CONTAINING PROTEIN"/>
    <property type="match status" value="1"/>
</dbReference>
<evidence type="ECO:0000313" key="3">
    <source>
        <dbReference type="EMBL" id="KAG2485447.1"/>
    </source>
</evidence>
<comment type="caution">
    <text evidence="3">The sequence shown here is derived from an EMBL/GenBank/DDBJ whole genome shotgun (WGS) entry which is preliminary data.</text>
</comment>
<dbReference type="AlphaFoldDB" id="A0A835XIQ4"/>
<dbReference type="OrthoDB" id="434253at2759"/>
<keyword evidence="4" id="KW-1185">Reference proteome</keyword>
<dbReference type="PANTHER" id="PTHR28243">
    <property type="entry name" value="AGL049CP"/>
    <property type="match status" value="1"/>
</dbReference>
<dbReference type="SUPFAM" id="SSF50475">
    <property type="entry name" value="FMN-binding split barrel"/>
    <property type="match status" value="1"/>
</dbReference>
<dbReference type="Proteomes" id="UP000612055">
    <property type="component" value="Unassembled WGS sequence"/>
</dbReference>
<dbReference type="Gene3D" id="2.30.110.10">
    <property type="entry name" value="Electron Transport, Fmn-binding Protein, Chain A"/>
    <property type="match status" value="1"/>
</dbReference>
<dbReference type="UniPathway" id="UPA01068">
    <property type="reaction ID" value="UER00304"/>
</dbReference>
<evidence type="ECO:0000313" key="4">
    <source>
        <dbReference type="Proteomes" id="UP000612055"/>
    </source>
</evidence>
<dbReference type="Pfam" id="PF12766">
    <property type="entry name" value="Pyridox_oxase_2"/>
    <property type="match status" value="1"/>
</dbReference>
<feature type="domain" description="Pyridoxamine 5'-phosphate oxidase Alr4036 family FMN-binding" evidence="2">
    <location>
        <begin position="2"/>
        <end position="32"/>
    </location>
</feature>
<evidence type="ECO:0000259" key="2">
    <source>
        <dbReference type="Pfam" id="PF12766"/>
    </source>
</evidence>